<evidence type="ECO:0000259" key="4">
    <source>
        <dbReference type="Pfam" id="PF13377"/>
    </source>
</evidence>
<dbReference type="PANTHER" id="PTHR30146">
    <property type="entry name" value="LACI-RELATED TRANSCRIPTIONAL REPRESSOR"/>
    <property type="match status" value="1"/>
</dbReference>
<accession>A0A0P9FDP7</accession>
<dbReference type="GO" id="GO:0000976">
    <property type="term" value="F:transcription cis-regulatory region binding"/>
    <property type="evidence" value="ECO:0007669"/>
    <property type="project" value="TreeGrafter"/>
</dbReference>
<name>A0A0P9FDP7_9CHLR</name>
<feature type="domain" description="Transcriptional regulator LacI/GalR-like sensor" evidence="4">
    <location>
        <begin position="2"/>
        <end position="149"/>
    </location>
</feature>
<evidence type="ECO:0000256" key="1">
    <source>
        <dbReference type="ARBA" id="ARBA00023015"/>
    </source>
</evidence>
<feature type="non-terminal residue" evidence="5">
    <location>
        <position position="1"/>
    </location>
</feature>
<proteinExistence type="predicted"/>
<dbReference type="GO" id="GO:0003700">
    <property type="term" value="F:DNA-binding transcription factor activity"/>
    <property type="evidence" value="ECO:0007669"/>
    <property type="project" value="TreeGrafter"/>
</dbReference>
<keyword evidence="1" id="KW-0805">Transcription regulation</keyword>
<keyword evidence="6" id="KW-1185">Reference proteome</keyword>
<dbReference type="SUPFAM" id="SSF53822">
    <property type="entry name" value="Periplasmic binding protein-like I"/>
    <property type="match status" value="1"/>
</dbReference>
<keyword evidence="3" id="KW-0804">Transcription</keyword>
<dbReference type="InterPro" id="IPR046335">
    <property type="entry name" value="LacI/GalR-like_sensor"/>
</dbReference>
<gene>
    <name evidence="5" type="ORF">SE17_23620</name>
</gene>
<reference evidence="5 6" key="1">
    <citation type="submission" date="2015-09" db="EMBL/GenBank/DDBJ databases">
        <title>Draft genome sequence of Kouleothrix aurantiaca JCM 19913.</title>
        <authorList>
            <person name="Hemp J."/>
        </authorList>
    </citation>
    <scope>NUCLEOTIDE SEQUENCE [LARGE SCALE GENOMIC DNA]</scope>
    <source>
        <strain evidence="5 6">COM-B</strain>
    </source>
</reference>
<protein>
    <recommendedName>
        <fullName evidence="4">Transcriptional regulator LacI/GalR-like sensor domain-containing protein</fullName>
    </recommendedName>
</protein>
<dbReference type="PANTHER" id="PTHR30146:SF109">
    <property type="entry name" value="HTH-TYPE TRANSCRIPTIONAL REGULATOR GALS"/>
    <property type="match status" value="1"/>
</dbReference>
<keyword evidence="2" id="KW-0238">DNA-binding</keyword>
<evidence type="ECO:0000313" key="5">
    <source>
        <dbReference type="EMBL" id="KPV51016.1"/>
    </source>
</evidence>
<organism evidence="5 6">
    <name type="scientific">Kouleothrix aurantiaca</name>
    <dbReference type="NCBI Taxonomy" id="186479"/>
    <lineage>
        <taxon>Bacteria</taxon>
        <taxon>Bacillati</taxon>
        <taxon>Chloroflexota</taxon>
        <taxon>Chloroflexia</taxon>
        <taxon>Chloroflexales</taxon>
        <taxon>Roseiflexineae</taxon>
        <taxon>Roseiflexaceae</taxon>
        <taxon>Kouleothrix</taxon>
    </lineage>
</organism>
<dbReference type="InterPro" id="IPR028082">
    <property type="entry name" value="Peripla_BP_I"/>
</dbReference>
<sequence length="154" mass="16839">RRRVALLVGSLETFASQERLAGYRSALAERRIPFDDNLVAAAGMHNGYSATQQLLQHRPDAIFLPTRMALDVLRAIGNAGLRVPADVALVGFEDLPLAQQTDPPLTVVRQPMPAMSKHLVGMLLDIMENGAEPPRRVVFPQELFIRQSCGALAS</sequence>
<dbReference type="EMBL" id="LJCR01001113">
    <property type="protein sequence ID" value="KPV51016.1"/>
    <property type="molecule type" value="Genomic_DNA"/>
</dbReference>
<dbReference type="Proteomes" id="UP000050509">
    <property type="component" value="Unassembled WGS sequence"/>
</dbReference>
<comment type="caution">
    <text evidence="5">The sequence shown here is derived from an EMBL/GenBank/DDBJ whole genome shotgun (WGS) entry which is preliminary data.</text>
</comment>
<dbReference type="Gene3D" id="3.40.50.2300">
    <property type="match status" value="1"/>
</dbReference>
<evidence type="ECO:0000256" key="3">
    <source>
        <dbReference type="ARBA" id="ARBA00023163"/>
    </source>
</evidence>
<dbReference type="Pfam" id="PF13377">
    <property type="entry name" value="Peripla_BP_3"/>
    <property type="match status" value="1"/>
</dbReference>
<evidence type="ECO:0000256" key="2">
    <source>
        <dbReference type="ARBA" id="ARBA00023125"/>
    </source>
</evidence>
<evidence type="ECO:0000313" key="6">
    <source>
        <dbReference type="Proteomes" id="UP000050509"/>
    </source>
</evidence>
<dbReference type="AlphaFoldDB" id="A0A0P9FDP7"/>
<dbReference type="CDD" id="cd06267">
    <property type="entry name" value="PBP1_LacI_sugar_binding-like"/>
    <property type="match status" value="1"/>
</dbReference>